<proteinExistence type="predicted"/>
<evidence type="ECO:0008006" key="4">
    <source>
        <dbReference type="Google" id="ProtNLM"/>
    </source>
</evidence>
<keyword evidence="1" id="KW-0812">Transmembrane</keyword>
<dbReference type="InterPro" id="IPR016181">
    <property type="entry name" value="Acyl_CoA_acyltransferase"/>
</dbReference>
<evidence type="ECO:0000313" key="3">
    <source>
        <dbReference type="Proteomes" id="UP001597391"/>
    </source>
</evidence>
<organism evidence="2 3">
    <name type="scientific">Populibacterium corticicola</name>
    <dbReference type="NCBI Taxonomy" id="1812826"/>
    <lineage>
        <taxon>Bacteria</taxon>
        <taxon>Bacillati</taxon>
        <taxon>Actinomycetota</taxon>
        <taxon>Actinomycetes</taxon>
        <taxon>Micrococcales</taxon>
        <taxon>Jonesiaceae</taxon>
        <taxon>Populibacterium</taxon>
    </lineage>
</organism>
<accession>A0ABW5XD04</accession>
<evidence type="ECO:0000313" key="2">
    <source>
        <dbReference type="EMBL" id="MFD2840365.1"/>
    </source>
</evidence>
<dbReference type="Proteomes" id="UP001597391">
    <property type="component" value="Unassembled WGS sequence"/>
</dbReference>
<protein>
    <recommendedName>
        <fullName evidence="4">YgjV family protein</fullName>
    </recommendedName>
</protein>
<keyword evidence="1" id="KW-0472">Membrane</keyword>
<evidence type="ECO:0000256" key="1">
    <source>
        <dbReference type="SAM" id="Phobius"/>
    </source>
</evidence>
<dbReference type="Gene3D" id="3.40.630.30">
    <property type="match status" value="1"/>
</dbReference>
<dbReference type="EMBL" id="JBHUOP010000003">
    <property type="protein sequence ID" value="MFD2840365.1"/>
    <property type="molecule type" value="Genomic_DNA"/>
</dbReference>
<dbReference type="SUPFAM" id="SSF55729">
    <property type="entry name" value="Acyl-CoA N-acyltransferases (Nat)"/>
    <property type="match status" value="1"/>
</dbReference>
<name>A0ABW5XD04_9MICO</name>
<comment type="caution">
    <text evidence="2">The sequence shown here is derived from an EMBL/GenBank/DDBJ whole genome shotgun (WGS) entry which is preliminary data.</text>
</comment>
<keyword evidence="1" id="KW-1133">Transmembrane helix</keyword>
<keyword evidence="3" id="KW-1185">Reference proteome</keyword>
<feature type="transmembrane region" description="Helical" evidence="1">
    <location>
        <begin position="39"/>
        <end position="61"/>
    </location>
</feature>
<sequence>MNWMLEALGWIGSAIVVVSLLQTRILRLRVLNLIGCSVSVVYALLGSVWPVLGLNAVLALINIVHLRKLTAAEETERAYAVVTVQPDDAYLEFLLDKHRADINATNPNFDQDSAETPATEAHLVLHNDETVGMVLIHNDGSGVARVVLDYVTPRFRDFTPGKYLFRDSGLLRSRGFTHVSAPAPADKQTSSYYEALGFTTSGSRSVLQLT</sequence>
<reference evidence="3" key="1">
    <citation type="journal article" date="2019" name="Int. J. Syst. Evol. Microbiol.">
        <title>The Global Catalogue of Microorganisms (GCM) 10K type strain sequencing project: providing services to taxonomists for standard genome sequencing and annotation.</title>
        <authorList>
            <consortium name="The Broad Institute Genomics Platform"/>
            <consortium name="The Broad Institute Genome Sequencing Center for Infectious Disease"/>
            <person name="Wu L."/>
            <person name="Ma J."/>
        </authorList>
    </citation>
    <scope>NUCLEOTIDE SEQUENCE [LARGE SCALE GENOMIC DNA]</scope>
    <source>
        <strain evidence="3">KCTC 33576</strain>
    </source>
</reference>
<gene>
    <name evidence="2" type="ORF">ACFSYH_07240</name>
</gene>